<dbReference type="PANTHER" id="PTHR10795">
    <property type="entry name" value="PROPROTEIN CONVERTASE SUBTILISIN/KEXIN"/>
    <property type="match status" value="1"/>
</dbReference>
<comment type="similarity">
    <text evidence="1 8">Belongs to the peptidase S8 family.</text>
</comment>
<keyword evidence="3 9" id="KW-0732">Signal</keyword>
<dbReference type="Pfam" id="PF02225">
    <property type="entry name" value="PA"/>
    <property type="match status" value="1"/>
</dbReference>
<sequence>MSSSKIYTLSYLLCLCLLHTPALAVKRSYVVYLGEHSHDDSSLYSAELEQRVSDSHRMFLASSLGSKQKARDAIYHSYHNHINGFAAVLEEEEAAKIASHPNVLSVFLDQGRKTHTTDSWGFLMPNTKGVIRRDSLWRKANFSEDVIIANVDSGVWPDSKSFSDEGYGQIPAKWKGTCDRTKISCNKKLIGARYFSKGYEANGAKLDASMHSPVDHDGHGTHTLSTLGGNFVRGAKVFGFKAGTVKGGSPRARVASYKVCWPPVNNTGECFDSDILKAFDWAIHDRVDVLSLSLGGNPGPYFNDAVAIGAFHAVKNGIVVICSAGNDGPDKATVTNLAPWIITVGASTISRQFLSFVRLKNGKLIKGTSLSPPLPQKKFYPLISAADAKAAHASLNKAMICEAGTLDPKKVKGKIVVCLRGENARTGKSLNAHHAGAVGMILCNNKNTGNDTMADSHIIATSHLTYQDGQVLYAYLNSTRDPAGYITPPYSQLGKVRAPSMADFSSRGPNIITPDILKPDITAPGVNIIAAFSEGVLPNGGEEGDNRKTPFNILDGTSMSCPHVSGVVGLLKKLHPDWSAAAIKSAIITTARTRDNTRRPMVNGSGKEATPFDYGGGHIRPNRAMDPGLVYDLTVNDYLKFLCGMGYNNTVMKTFSSGEHICHHKHNLLNFNYPSITVGKLSAAGTTSVLRKLKNVGTPGTYTARVRQPRGVSISVSPSNLTFDKIGQEKSFELILKPKITKESNHSVFGELLWSDGKHFVRSPIVVSSIVA</sequence>
<dbReference type="InterPro" id="IPR034197">
    <property type="entry name" value="Peptidases_S8_3"/>
</dbReference>
<dbReference type="FunFam" id="3.40.50.200:FF:000006">
    <property type="entry name" value="Subtilisin-like protease SBT1.5"/>
    <property type="match status" value="1"/>
</dbReference>
<evidence type="ECO:0000313" key="15">
    <source>
        <dbReference type="Proteomes" id="UP001237642"/>
    </source>
</evidence>
<dbReference type="FunFam" id="3.30.70.80:FF:000002">
    <property type="entry name" value="Subtilisin-like protease SBT5.3"/>
    <property type="match status" value="1"/>
</dbReference>
<evidence type="ECO:0000259" key="11">
    <source>
        <dbReference type="Pfam" id="PF02225"/>
    </source>
</evidence>
<dbReference type="Pfam" id="PF05922">
    <property type="entry name" value="Inhibitor_I9"/>
    <property type="match status" value="1"/>
</dbReference>
<dbReference type="AlphaFoldDB" id="A0AAD8J3R9"/>
<dbReference type="GO" id="GO:0006508">
    <property type="term" value="P:proteolysis"/>
    <property type="evidence" value="ECO:0007669"/>
    <property type="project" value="UniProtKB-KW"/>
</dbReference>
<evidence type="ECO:0000256" key="8">
    <source>
        <dbReference type="PROSITE-ProRule" id="PRU01240"/>
    </source>
</evidence>
<organism evidence="14 15">
    <name type="scientific">Heracleum sosnowskyi</name>
    <dbReference type="NCBI Taxonomy" id="360622"/>
    <lineage>
        <taxon>Eukaryota</taxon>
        <taxon>Viridiplantae</taxon>
        <taxon>Streptophyta</taxon>
        <taxon>Embryophyta</taxon>
        <taxon>Tracheophyta</taxon>
        <taxon>Spermatophyta</taxon>
        <taxon>Magnoliopsida</taxon>
        <taxon>eudicotyledons</taxon>
        <taxon>Gunneridae</taxon>
        <taxon>Pentapetalae</taxon>
        <taxon>asterids</taxon>
        <taxon>campanulids</taxon>
        <taxon>Apiales</taxon>
        <taxon>Apiaceae</taxon>
        <taxon>Apioideae</taxon>
        <taxon>apioid superclade</taxon>
        <taxon>Tordylieae</taxon>
        <taxon>Tordyliinae</taxon>
        <taxon>Heracleum</taxon>
    </lineage>
</organism>
<comment type="caution">
    <text evidence="14">The sequence shown here is derived from an EMBL/GenBank/DDBJ whole genome shotgun (WGS) entry which is preliminary data.</text>
</comment>
<protein>
    <submittedName>
        <fullName evidence="14">Subtilisin-like protease SBT5.4</fullName>
    </submittedName>
</protein>
<feature type="domain" description="Inhibitor I9" evidence="12">
    <location>
        <begin position="28"/>
        <end position="115"/>
    </location>
</feature>
<dbReference type="PROSITE" id="PS00138">
    <property type="entry name" value="SUBTILASE_SER"/>
    <property type="match status" value="1"/>
</dbReference>
<feature type="signal peptide" evidence="9">
    <location>
        <begin position="1"/>
        <end position="24"/>
    </location>
</feature>
<evidence type="ECO:0000256" key="7">
    <source>
        <dbReference type="PIRSR" id="PIRSR615500-1"/>
    </source>
</evidence>
<keyword evidence="5 8" id="KW-0720">Serine protease</keyword>
<dbReference type="SUPFAM" id="SSF52743">
    <property type="entry name" value="Subtilisin-like"/>
    <property type="match status" value="1"/>
</dbReference>
<feature type="domain" description="PA" evidence="11">
    <location>
        <begin position="400"/>
        <end position="471"/>
    </location>
</feature>
<reference evidence="14" key="1">
    <citation type="submission" date="2023-02" db="EMBL/GenBank/DDBJ databases">
        <title>Genome of toxic invasive species Heracleum sosnowskyi carries increased number of genes despite the absence of recent whole-genome duplications.</title>
        <authorList>
            <person name="Schelkunov M."/>
            <person name="Shtratnikova V."/>
            <person name="Makarenko M."/>
            <person name="Klepikova A."/>
            <person name="Omelchenko D."/>
            <person name="Novikova G."/>
            <person name="Obukhova E."/>
            <person name="Bogdanov V."/>
            <person name="Penin A."/>
            <person name="Logacheva M."/>
        </authorList>
    </citation>
    <scope>NUCLEOTIDE SEQUENCE</scope>
    <source>
        <strain evidence="14">Hsosn_3</strain>
        <tissue evidence="14">Leaf</tissue>
    </source>
</reference>
<dbReference type="InterPro" id="IPR041469">
    <property type="entry name" value="Subtilisin-like_FN3"/>
</dbReference>
<evidence type="ECO:0000256" key="3">
    <source>
        <dbReference type="ARBA" id="ARBA00022729"/>
    </source>
</evidence>
<dbReference type="Gene3D" id="3.50.30.30">
    <property type="match status" value="1"/>
</dbReference>
<dbReference type="EMBL" id="JAUIZM010000003">
    <property type="protein sequence ID" value="KAK1395427.1"/>
    <property type="molecule type" value="Genomic_DNA"/>
</dbReference>
<dbReference type="InterPro" id="IPR003137">
    <property type="entry name" value="PA_domain"/>
</dbReference>
<dbReference type="CDD" id="cd02120">
    <property type="entry name" value="PA_subtilisin_like"/>
    <property type="match status" value="1"/>
</dbReference>
<dbReference type="Gene3D" id="3.30.70.80">
    <property type="entry name" value="Peptidase S8 propeptide/proteinase inhibitor I9"/>
    <property type="match status" value="1"/>
</dbReference>
<evidence type="ECO:0000313" key="14">
    <source>
        <dbReference type="EMBL" id="KAK1395427.1"/>
    </source>
</evidence>
<dbReference type="CDD" id="cd04852">
    <property type="entry name" value="Peptidases_S8_3"/>
    <property type="match status" value="1"/>
</dbReference>
<evidence type="ECO:0000259" key="12">
    <source>
        <dbReference type="Pfam" id="PF05922"/>
    </source>
</evidence>
<dbReference type="InterPro" id="IPR000209">
    <property type="entry name" value="Peptidase_S8/S53_dom"/>
</dbReference>
<dbReference type="Proteomes" id="UP001237642">
    <property type="component" value="Unassembled WGS sequence"/>
</dbReference>
<keyword evidence="4 8" id="KW-0378">Hydrolase</keyword>
<dbReference type="PROSITE" id="PS51892">
    <property type="entry name" value="SUBTILASE"/>
    <property type="match status" value="1"/>
</dbReference>
<dbReference type="InterPro" id="IPR023828">
    <property type="entry name" value="Peptidase_S8_Ser-AS"/>
</dbReference>
<dbReference type="SUPFAM" id="SSF52025">
    <property type="entry name" value="PA domain"/>
    <property type="match status" value="1"/>
</dbReference>
<dbReference type="Pfam" id="PF00082">
    <property type="entry name" value="Peptidase_S8"/>
    <property type="match status" value="1"/>
</dbReference>
<feature type="domain" description="Subtilisin-like protease fibronectin type-III" evidence="13">
    <location>
        <begin position="670"/>
        <end position="767"/>
    </location>
</feature>
<feature type="active site" description="Charge relay system" evidence="7 8">
    <location>
        <position position="152"/>
    </location>
</feature>
<dbReference type="GO" id="GO:0004252">
    <property type="term" value="F:serine-type endopeptidase activity"/>
    <property type="evidence" value="ECO:0007669"/>
    <property type="project" value="UniProtKB-UniRule"/>
</dbReference>
<dbReference type="Pfam" id="PF17766">
    <property type="entry name" value="fn3_6"/>
    <property type="match status" value="1"/>
</dbReference>
<dbReference type="InterPro" id="IPR015500">
    <property type="entry name" value="Peptidase_S8_subtilisin-rel"/>
</dbReference>
<dbReference type="FunFam" id="2.60.40.2310:FF:000001">
    <property type="entry name" value="Subtilisin-like protease SBT1.5"/>
    <property type="match status" value="1"/>
</dbReference>
<dbReference type="PRINTS" id="PR00723">
    <property type="entry name" value="SUBTILISIN"/>
</dbReference>
<accession>A0AAD8J3R9</accession>
<dbReference type="Gene3D" id="3.40.50.200">
    <property type="entry name" value="Peptidase S8/S53 domain"/>
    <property type="match status" value="1"/>
</dbReference>
<dbReference type="InterPro" id="IPR046450">
    <property type="entry name" value="PA_dom_sf"/>
</dbReference>
<keyword evidence="6" id="KW-0325">Glycoprotein</keyword>
<reference evidence="14" key="2">
    <citation type="submission" date="2023-05" db="EMBL/GenBank/DDBJ databases">
        <authorList>
            <person name="Schelkunov M.I."/>
        </authorList>
    </citation>
    <scope>NUCLEOTIDE SEQUENCE</scope>
    <source>
        <strain evidence="14">Hsosn_3</strain>
        <tissue evidence="14">Leaf</tissue>
    </source>
</reference>
<evidence type="ECO:0000256" key="5">
    <source>
        <dbReference type="ARBA" id="ARBA00022825"/>
    </source>
</evidence>
<dbReference type="InterPro" id="IPR045051">
    <property type="entry name" value="SBT"/>
</dbReference>
<keyword evidence="15" id="KW-1185">Reference proteome</keyword>
<feature type="active site" description="Charge relay system" evidence="7 8">
    <location>
        <position position="558"/>
    </location>
</feature>
<evidence type="ECO:0000259" key="13">
    <source>
        <dbReference type="Pfam" id="PF17766"/>
    </source>
</evidence>
<feature type="active site" description="Charge relay system" evidence="7 8">
    <location>
        <position position="219"/>
    </location>
</feature>
<evidence type="ECO:0000256" key="2">
    <source>
        <dbReference type="ARBA" id="ARBA00022670"/>
    </source>
</evidence>
<evidence type="ECO:0000256" key="1">
    <source>
        <dbReference type="ARBA" id="ARBA00011073"/>
    </source>
</evidence>
<gene>
    <name evidence="14" type="ORF">POM88_014483</name>
</gene>
<feature type="domain" description="Peptidase S8/S53" evidence="10">
    <location>
        <begin position="145"/>
        <end position="596"/>
    </location>
</feature>
<proteinExistence type="inferred from homology"/>
<keyword evidence="2 8" id="KW-0645">Protease</keyword>
<evidence type="ECO:0000259" key="10">
    <source>
        <dbReference type="Pfam" id="PF00082"/>
    </source>
</evidence>
<dbReference type="InterPro" id="IPR036852">
    <property type="entry name" value="Peptidase_S8/S53_dom_sf"/>
</dbReference>
<dbReference type="FunFam" id="3.50.30.30:FF:000005">
    <property type="entry name" value="subtilisin-like protease SBT1.5"/>
    <property type="match status" value="1"/>
</dbReference>
<evidence type="ECO:0000256" key="4">
    <source>
        <dbReference type="ARBA" id="ARBA00022801"/>
    </source>
</evidence>
<dbReference type="InterPro" id="IPR037045">
    <property type="entry name" value="S8pro/Inhibitor_I9_sf"/>
</dbReference>
<evidence type="ECO:0000256" key="6">
    <source>
        <dbReference type="ARBA" id="ARBA00023180"/>
    </source>
</evidence>
<feature type="chain" id="PRO_5042146620" evidence="9">
    <location>
        <begin position="25"/>
        <end position="772"/>
    </location>
</feature>
<evidence type="ECO:0000256" key="9">
    <source>
        <dbReference type="SAM" id="SignalP"/>
    </source>
</evidence>
<dbReference type="InterPro" id="IPR010259">
    <property type="entry name" value="S8pro/Inhibitor_I9"/>
</dbReference>
<dbReference type="Gene3D" id="2.60.40.2310">
    <property type="match status" value="1"/>
</dbReference>
<name>A0AAD8J3R9_9APIA</name>